<proteinExistence type="predicted"/>
<dbReference type="EMBL" id="BEHT01000020">
    <property type="protein sequence ID" value="GBC99096.1"/>
    <property type="molecule type" value="Genomic_DNA"/>
</dbReference>
<evidence type="ECO:0008006" key="3">
    <source>
        <dbReference type="Google" id="ProtNLM"/>
    </source>
</evidence>
<name>A0A2H5XD45_9BACT</name>
<dbReference type="Proteomes" id="UP000236173">
    <property type="component" value="Unassembled WGS sequence"/>
</dbReference>
<evidence type="ECO:0000313" key="2">
    <source>
        <dbReference type="Proteomes" id="UP000236173"/>
    </source>
</evidence>
<dbReference type="AlphaFoldDB" id="A0A2H5XD45"/>
<accession>A0A2H5XD45</accession>
<protein>
    <recommendedName>
        <fullName evidence="3">Cell division protein FtsQ</fullName>
    </recommendedName>
</protein>
<sequence>MKRYRRWVVRASAVVVLLIGLTAGTMVRRVAWEGDAPIGFGAMARVNAQLLGRPFWWATPQRVEAWLKGELVGSVKVRWRFPHTVVITAQAPRLLGIVPQGDKGALVDCHGRRWVQVPLTATGFPLLLLPPRESVQKCMPAVYQTLTVCARERVPVRAVWVSQFGEVAVCLPDNTWLRLGNRFALPMKVRLGIALRKQMGLTPPWVADLSGLTAISVWYQTRP</sequence>
<reference evidence="2" key="1">
    <citation type="submission" date="2017-09" db="EMBL/GenBank/DDBJ databases">
        <title>Metaegenomics of thermophilic ammonia-oxidizing enrichment culture.</title>
        <authorList>
            <person name="Kato S."/>
            <person name="Suzuki K."/>
        </authorList>
    </citation>
    <scope>NUCLEOTIDE SEQUENCE [LARGE SCALE GENOMIC DNA]</scope>
</reference>
<comment type="caution">
    <text evidence="1">The sequence shown here is derived from an EMBL/GenBank/DDBJ whole genome shotgun (WGS) entry which is preliminary data.</text>
</comment>
<gene>
    <name evidence="1" type="ORF">HRbin17_01617</name>
</gene>
<organism evidence="1 2">
    <name type="scientific">Candidatus Fervidibacter japonicus</name>
    <dbReference type="NCBI Taxonomy" id="2035412"/>
    <lineage>
        <taxon>Bacteria</taxon>
        <taxon>Candidatus Fervidibacterota</taxon>
        <taxon>Candidatus Fervidibacter</taxon>
    </lineage>
</organism>
<evidence type="ECO:0000313" key="1">
    <source>
        <dbReference type="EMBL" id="GBC99096.1"/>
    </source>
</evidence>